<keyword evidence="4" id="KW-1185">Reference proteome</keyword>
<protein>
    <submittedName>
        <fullName evidence="3">LigA protein</fullName>
    </submittedName>
</protein>
<dbReference type="EMBL" id="GG657754">
    <property type="protein sequence ID" value="EFL28263.1"/>
    <property type="molecule type" value="Genomic_DNA"/>
</dbReference>
<keyword evidence="1" id="KW-1133">Transmembrane helix</keyword>
<gene>
    <name evidence="3" type="ORF">SSOG_07977</name>
</gene>
<reference evidence="3 4" key="1">
    <citation type="submission" date="2009-02" db="EMBL/GenBank/DDBJ databases">
        <title>Annotation of Streptomyces hygroscopicus strain ATCC 53653.</title>
        <authorList>
            <consortium name="The Broad Institute Genome Sequencing Platform"/>
            <consortium name="Broad Institute Microbial Sequencing Center"/>
            <person name="Fischbach M."/>
            <person name="Godfrey P."/>
            <person name="Ward D."/>
            <person name="Young S."/>
            <person name="Zeng Q."/>
            <person name="Koehrsen M."/>
            <person name="Alvarado L."/>
            <person name="Berlin A.M."/>
            <person name="Bochicchio J."/>
            <person name="Borenstein D."/>
            <person name="Chapman S.B."/>
            <person name="Chen Z."/>
            <person name="Engels R."/>
            <person name="Freedman E."/>
            <person name="Gellesch M."/>
            <person name="Goldberg J."/>
            <person name="Griggs A."/>
            <person name="Gujja S."/>
            <person name="Heilman E.R."/>
            <person name="Heiman D.I."/>
            <person name="Hepburn T.A."/>
            <person name="Howarth C."/>
            <person name="Jen D."/>
            <person name="Larson L."/>
            <person name="Lewis B."/>
            <person name="Mehta T."/>
            <person name="Park D."/>
            <person name="Pearson M."/>
            <person name="Richards J."/>
            <person name="Roberts A."/>
            <person name="Saif S."/>
            <person name="Shea T.D."/>
            <person name="Shenoy N."/>
            <person name="Sisk P."/>
            <person name="Stolte C."/>
            <person name="Sykes S.N."/>
            <person name="Thomson T."/>
            <person name="Walk T."/>
            <person name="White J."/>
            <person name="Yandava C."/>
            <person name="Straight P."/>
            <person name="Clardy J."/>
            <person name="Hung D."/>
            <person name="Kolter R."/>
            <person name="Mekalanos J."/>
            <person name="Walker S."/>
            <person name="Walsh C.T."/>
            <person name="Wieland-Brown L.C."/>
            <person name="Haas B."/>
            <person name="Nusbaum C."/>
            <person name="Birren B."/>
        </authorList>
    </citation>
    <scope>NUCLEOTIDE SEQUENCE [LARGE SCALE GENOMIC DNA]</scope>
    <source>
        <strain evidence="3 4">ATCC 53653</strain>
    </source>
</reference>
<keyword evidence="1" id="KW-0812">Transmembrane</keyword>
<dbReference type="RefSeq" id="WP_009720061.1">
    <property type="nucleotide sequence ID" value="NZ_GG657754.1"/>
</dbReference>
<feature type="domain" description="Double-GTPase 2" evidence="2">
    <location>
        <begin position="266"/>
        <end position="442"/>
    </location>
</feature>
<name>D9WS19_9ACTN</name>
<dbReference type="AlphaFoldDB" id="D9WS19"/>
<evidence type="ECO:0000313" key="4">
    <source>
        <dbReference type="Proteomes" id="UP000003963"/>
    </source>
</evidence>
<evidence type="ECO:0000256" key="1">
    <source>
        <dbReference type="SAM" id="Phobius"/>
    </source>
</evidence>
<proteinExistence type="predicted"/>
<dbReference type="InterPro" id="IPR045528">
    <property type="entry name" value="DO-GTPase2"/>
</dbReference>
<dbReference type="HOGENOM" id="CLU_033427_0_0_11"/>
<evidence type="ECO:0000313" key="3">
    <source>
        <dbReference type="EMBL" id="EFL28263.1"/>
    </source>
</evidence>
<organism evidence="3 4">
    <name type="scientific">Streptomyces himastatinicus ATCC 53653</name>
    <dbReference type="NCBI Taxonomy" id="457427"/>
    <lineage>
        <taxon>Bacteria</taxon>
        <taxon>Bacillati</taxon>
        <taxon>Actinomycetota</taxon>
        <taxon>Actinomycetes</taxon>
        <taxon>Kitasatosporales</taxon>
        <taxon>Streptomycetaceae</taxon>
        <taxon>Streptomyces</taxon>
        <taxon>Streptomyces violaceusniger group</taxon>
    </lineage>
</organism>
<dbReference type="Proteomes" id="UP000003963">
    <property type="component" value="Unassembled WGS sequence"/>
</dbReference>
<dbReference type="STRING" id="457427.SSOG_07977"/>
<evidence type="ECO:0000259" key="2">
    <source>
        <dbReference type="Pfam" id="PF19993"/>
    </source>
</evidence>
<accession>D9WS19</accession>
<keyword evidence="1" id="KW-0472">Membrane</keyword>
<feature type="transmembrane region" description="Helical" evidence="1">
    <location>
        <begin position="6"/>
        <end position="28"/>
    </location>
</feature>
<sequence length="541" mass="58644">MNLEYILFLALRATGLVAVALCVGYTFWRFLGFSLSTAGTVLGPRQAGVPDPRIERVGSGEPAHRAYWWRQMWLDTWSAACAAMLSIWYRLTTDWLKRSVTRLFQGRRPETGVRGENRFTRCVMRAVAPGTAVGAAMGALSAALVVSVSLAVLGLLCGAVWLSAASAVLILRGADSLWAAVRRGRMKCPYPGCYRPFPLAVHRCPNCGEAHSELRPGRYGALWHVCVCGRRLVTTLLAGRQRLAARCPHCDQQLPEAVGSTRVVHVPIVGGTSSGKTMLMAAMVAGLESWAQRSRLKVEFASRTDSQDAGTLNQQLRQSGWALKTQGGQPRAFMLIVRHGRQRRLLYLYDPMGESLRDAGSVREQQYLAHSDGVVLVADVLAEPEVRRRLRGSDAERADAARPAEQGPMDTYQRLTGELSALTGRRGRLPVATVVTKRDVLDQISSLPVPGAGIDGWLSDIGLGALVRGLGHDFGTARYWAVSAHAATGAGALDSEQRRAAEPVLWVLARSGLRVKRLLADPAGTRAPGPVEVPVPDRSGH</sequence>
<dbReference type="Pfam" id="PF19993">
    <property type="entry name" value="DO-GTPase2"/>
    <property type="match status" value="1"/>
</dbReference>